<name>A0AAW8JBD9_9GAMM</name>
<gene>
    <name evidence="2" type="ORF">RFH47_04545</name>
</gene>
<proteinExistence type="predicted"/>
<evidence type="ECO:0000256" key="1">
    <source>
        <dbReference type="SAM" id="SignalP"/>
    </source>
</evidence>
<evidence type="ECO:0000313" key="3">
    <source>
        <dbReference type="Proteomes" id="UP001243844"/>
    </source>
</evidence>
<protein>
    <submittedName>
        <fullName evidence="2">Uncharacterized protein</fullName>
    </submittedName>
</protein>
<reference evidence="2" key="1">
    <citation type="submission" date="2023-08" db="EMBL/GenBank/DDBJ databases">
        <title>Emergence of clinically-relevant ST2 carbapenem-resistant Acinetobacter baumannii strains in hospital sewages in Zhejiang, East of China.</title>
        <authorList>
            <person name="Kaichao C."/>
            <person name="Zhang R."/>
        </authorList>
    </citation>
    <scope>NUCLEOTIDE SEQUENCE</scope>
    <source>
        <strain evidence="2">M-RB-37</strain>
    </source>
</reference>
<evidence type="ECO:0000313" key="2">
    <source>
        <dbReference type="EMBL" id="MDQ8935004.1"/>
    </source>
</evidence>
<feature type="chain" id="PRO_5043914160" evidence="1">
    <location>
        <begin position="20"/>
        <end position="236"/>
    </location>
</feature>
<dbReference type="EMBL" id="JAVIDL010000006">
    <property type="protein sequence ID" value="MDQ8935004.1"/>
    <property type="molecule type" value="Genomic_DNA"/>
</dbReference>
<dbReference type="AlphaFoldDB" id="A0AAW8JBD9"/>
<feature type="signal peptide" evidence="1">
    <location>
        <begin position="1"/>
        <end position="19"/>
    </location>
</feature>
<organism evidence="2 3">
    <name type="scientific">Acinetobacter rudis</name>
    <dbReference type="NCBI Taxonomy" id="632955"/>
    <lineage>
        <taxon>Bacteria</taxon>
        <taxon>Pseudomonadati</taxon>
        <taxon>Pseudomonadota</taxon>
        <taxon>Gammaproteobacteria</taxon>
        <taxon>Moraxellales</taxon>
        <taxon>Moraxellaceae</taxon>
        <taxon>Acinetobacter</taxon>
    </lineage>
</organism>
<accession>A0AAW8JBD9</accession>
<dbReference type="Proteomes" id="UP001243844">
    <property type="component" value="Unassembled WGS sequence"/>
</dbReference>
<dbReference type="RefSeq" id="WP_308976609.1">
    <property type="nucleotide sequence ID" value="NZ_JAVIDL010000006.1"/>
</dbReference>
<comment type="caution">
    <text evidence="2">The sequence shown here is derived from an EMBL/GenBank/DDBJ whole genome shotgun (WGS) entry which is preliminary data.</text>
</comment>
<keyword evidence="1" id="KW-0732">Signal</keyword>
<sequence length="236" mass="25936">MYKCLVLFFAYLTSMTLHADLIALDNQALQAVEGQAGADISLKITMNQRPDGSYDQNLCSDAGYCHFALGVNNRYVQYQAGDSDNLWSKPSSDSGRKLWLVFKGTQGMLNIQRLGLDGVDLRYKDKNNMEILKPSIQLSVTAATPLQIRNFGFDAISIEQDLFVSSANQSTSSNPADYGYLKSTRYSSSTADFNTGKSSAYDQGRETGFMGLRMNGNMALNSKVMVFGCDASHGRC</sequence>